<reference evidence="10" key="1">
    <citation type="submission" date="2023-10" db="EMBL/GenBank/DDBJ databases">
        <title>Genome assembly of Pristionchus species.</title>
        <authorList>
            <person name="Yoshida K."/>
            <person name="Sommer R.J."/>
        </authorList>
    </citation>
    <scope>NUCLEOTIDE SEQUENCE</scope>
    <source>
        <strain evidence="10">RS5133</strain>
    </source>
</reference>
<dbReference type="InterPro" id="IPR000560">
    <property type="entry name" value="His_Pase_clade-2"/>
</dbReference>
<evidence type="ECO:0000256" key="7">
    <source>
        <dbReference type="ARBA" id="ARBA00023180"/>
    </source>
</evidence>
<keyword evidence="5" id="KW-0378">Hydrolase</keyword>
<dbReference type="Proteomes" id="UP001432322">
    <property type="component" value="Unassembled WGS sequence"/>
</dbReference>
<dbReference type="AlphaFoldDB" id="A0AAV5VFL1"/>
<evidence type="ECO:0000313" key="10">
    <source>
        <dbReference type="EMBL" id="GMT18184.1"/>
    </source>
</evidence>
<feature type="chain" id="PRO_5043764368" description="acid phosphatase" evidence="9">
    <location>
        <begin position="22"/>
        <end position="384"/>
    </location>
</feature>
<dbReference type="InterPro" id="IPR029033">
    <property type="entry name" value="His_PPase_superfam"/>
</dbReference>
<comment type="similarity">
    <text evidence="2">Belongs to the histidine acid phosphatase family.</text>
</comment>
<evidence type="ECO:0000256" key="3">
    <source>
        <dbReference type="ARBA" id="ARBA00012646"/>
    </source>
</evidence>
<feature type="signal peptide" evidence="9">
    <location>
        <begin position="1"/>
        <end position="21"/>
    </location>
</feature>
<keyword evidence="6" id="KW-1015">Disulfide bond</keyword>
<organism evidence="10 11">
    <name type="scientific">Pristionchus fissidentatus</name>
    <dbReference type="NCBI Taxonomy" id="1538716"/>
    <lineage>
        <taxon>Eukaryota</taxon>
        <taxon>Metazoa</taxon>
        <taxon>Ecdysozoa</taxon>
        <taxon>Nematoda</taxon>
        <taxon>Chromadorea</taxon>
        <taxon>Rhabditida</taxon>
        <taxon>Rhabditina</taxon>
        <taxon>Diplogasteromorpha</taxon>
        <taxon>Diplogasteroidea</taxon>
        <taxon>Neodiplogasteridae</taxon>
        <taxon>Pristionchus</taxon>
    </lineage>
</organism>
<feature type="compositionally biased region" description="Basic and acidic residues" evidence="8">
    <location>
        <begin position="369"/>
        <end position="384"/>
    </location>
</feature>
<feature type="non-terminal residue" evidence="10">
    <location>
        <position position="384"/>
    </location>
</feature>
<feature type="region of interest" description="Disordered" evidence="8">
    <location>
        <begin position="365"/>
        <end position="384"/>
    </location>
</feature>
<evidence type="ECO:0000256" key="6">
    <source>
        <dbReference type="ARBA" id="ARBA00023157"/>
    </source>
</evidence>
<dbReference type="CDD" id="cd07061">
    <property type="entry name" value="HP_HAP_like"/>
    <property type="match status" value="1"/>
</dbReference>
<evidence type="ECO:0000256" key="9">
    <source>
        <dbReference type="SAM" id="SignalP"/>
    </source>
</evidence>
<comment type="catalytic activity">
    <reaction evidence="1">
        <text>a phosphate monoester + H2O = an alcohol + phosphate</text>
        <dbReference type="Rhea" id="RHEA:15017"/>
        <dbReference type="ChEBI" id="CHEBI:15377"/>
        <dbReference type="ChEBI" id="CHEBI:30879"/>
        <dbReference type="ChEBI" id="CHEBI:43474"/>
        <dbReference type="ChEBI" id="CHEBI:67140"/>
        <dbReference type="EC" id="3.1.3.2"/>
    </reaction>
</comment>
<evidence type="ECO:0000313" key="11">
    <source>
        <dbReference type="Proteomes" id="UP001432322"/>
    </source>
</evidence>
<dbReference type="PANTHER" id="PTHR11567">
    <property type="entry name" value="ACID PHOSPHATASE-RELATED"/>
    <property type="match status" value="1"/>
</dbReference>
<dbReference type="InterPro" id="IPR050645">
    <property type="entry name" value="Histidine_acid_phosphatase"/>
</dbReference>
<dbReference type="EMBL" id="BTSY01000003">
    <property type="protein sequence ID" value="GMT18184.1"/>
    <property type="molecule type" value="Genomic_DNA"/>
</dbReference>
<keyword evidence="11" id="KW-1185">Reference proteome</keyword>
<dbReference type="EC" id="3.1.3.2" evidence="3"/>
<sequence length="384" mass="42828">MTPTHRWILLLAVVCVGATLANNVLIHVQVVIRHGDRAAQDYFATDDSARVLFRGLGELSDDGIDNAHKQGLDFKKKYVDTGFINASYIPSEIVFRASAVPRVLMSAGSFSNALFRKTPEGGYPIIPPIMTKEYKDDALLAPALDCEDGWDDIVDAMKLPNSTNVAGQSLNKMESEMWPESCKDVPSEKVDAIIAELPNKAIKMSDPYVNCAKDPARKFMYEYLELLGGSGSHRNEMRLKRTVGLLTNELLANINTTAACKFDNDCLKKNPKMRVYYSHDVNVLALSDVFDSISKFENVNPAFSSALVFELYRNSATGYHYVHVLLKNGQDAEFVDTGLCETKEGCHIDAFRARAKKFAIQEPMPCDHTQAEKAKKEEEEKNKQ</sequence>
<evidence type="ECO:0000256" key="1">
    <source>
        <dbReference type="ARBA" id="ARBA00000032"/>
    </source>
</evidence>
<evidence type="ECO:0000256" key="4">
    <source>
        <dbReference type="ARBA" id="ARBA00022729"/>
    </source>
</evidence>
<evidence type="ECO:0000256" key="2">
    <source>
        <dbReference type="ARBA" id="ARBA00005375"/>
    </source>
</evidence>
<dbReference type="GO" id="GO:0003993">
    <property type="term" value="F:acid phosphatase activity"/>
    <property type="evidence" value="ECO:0007669"/>
    <property type="project" value="UniProtKB-EC"/>
</dbReference>
<dbReference type="SUPFAM" id="SSF53254">
    <property type="entry name" value="Phosphoglycerate mutase-like"/>
    <property type="match status" value="1"/>
</dbReference>
<proteinExistence type="inferred from homology"/>
<comment type="caution">
    <text evidence="10">The sequence shown here is derived from an EMBL/GenBank/DDBJ whole genome shotgun (WGS) entry which is preliminary data.</text>
</comment>
<name>A0AAV5VFL1_9BILA</name>
<accession>A0AAV5VFL1</accession>
<keyword evidence="7" id="KW-0325">Glycoprotein</keyword>
<dbReference type="PANTHER" id="PTHR11567:SF211">
    <property type="entry name" value="PROSTATIC ACID PHOSPHATASE"/>
    <property type="match status" value="1"/>
</dbReference>
<keyword evidence="4 9" id="KW-0732">Signal</keyword>
<dbReference type="Pfam" id="PF00328">
    <property type="entry name" value="His_Phos_2"/>
    <property type="match status" value="2"/>
</dbReference>
<evidence type="ECO:0000256" key="8">
    <source>
        <dbReference type="SAM" id="MobiDB-lite"/>
    </source>
</evidence>
<gene>
    <name evidence="10" type="ORF">PFISCL1PPCAC_9481</name>
</gene>
<evidence type="ECO:0000256" key="5">
    <source>
        <dbReference type="ARBA" id="ARBA00022801"/>
    </source>
</evidence>
<protein>
    <recommendedName>
        <fullName evidence="3">acid phosphatase</fullName>
        <ecNumber evidence="3">3.1.3.2</ecNumber>
    </recommendedName>
</protein>
<dbReference type="Gene3D" id="3.40.50.1240">
    <property type="entry name" value="Phosphoglycerate mutase-like"/>
    <property type="match status" value="1"/>
</dbReference>